<gene>
    <name evidence="1" type="ORF">F8388_024546</name>
    <name evidence="2" type="ORF">G4B88_023539</name>
</gene>
<evidence type="ECO:0000313" key="4">
    <source>
        <dbReference type="Proteomes" id="UP000583929"/>
    </source>
</evidence>
<comment type="caution">
    <text evidence="1">The sequence shown here is derived from an EMBL/GenBank/DDBJ whole genome shotgun (WGS) entry which is preliminary data.</text>
</comment>
<sequence length="140" mass="15673">MSMVRSPDFYDFVQVASNDVDTCGCFVWSKTLIDIRIYEDNNGDDLYFRIVDSSELQGDHGRQKIIIIGCAVGRDLGTMYGLLVFLSEKDLGYKISAIRIGTHLDTYLVIWKGSSKGIFSRKNGGRSPPLLFYLGGHKPP</sequence>
<protein>
    <submittedName>
        <fullName evidence="1">Uncharacterized protein</fullName>
    </submittedName>
</protein>
<dbReference type="AlphaFoldDB" id="A0A7J6GBC0"/>
<accession>A0A7J6GBC0</accession>
<evidence type="ECO:0000313" key="3">
    <source>
        <dbReference type="Proteomes" id="UP000525078"/>
    </source>
</evidence>
<dbReference type="Proteomes" id="UP000583929">
    <property type="component" value="Unassembled WGS sequence"/>
</dbReference>
<evidence type="ECO:0000313" key="1">
    <source>
        <dbReference type="EMBL" id="KAF4380253.1"/>
    </source>
</evidence>
<keyword evidence="4" id="KW-1185">Reference proteome</keyword>
<reference evidence="3 4" key="1">
    <citation type="journal article" date="2020" name="bioRxiv">
        <title>Sequence and annotation of 42 cannabis genomes reveals extensive copy number variation in cannabinoid synthesis and pathogen resistance genes.</title>
        <authorList>
            <person name="Mckernan K.J."/>
            <person name="Helbert Y."/>
            <person name="Kane L.T."/>
            <person name="Ebling H."/>
            <person name="Zhang L."/>
            <person name="Liu B."/>
            <person name="Eaton Z."/>
            <person name="Mclaughlin S."/>
            <person name="Kingan S."/>
            <person name="Baybayan P."/>
            <person name="Concepcion G."/>
            <person name="Jordan M."/>
            <person name="Riva A."/>
            <person name="Barbazuk W."/>
            <person name="Harkins T."/>
        </authorList>
    </citation>
    <scope>NUCLEOTIDE SEQUENCE [LARGE SCALE GENOMIC DNA]</scope>
    <source>
        <strain evidence="3 4">cv. Jamaican Lion 4</strain>
        <strain evidence="2">Father</strain>
        <strain evidence="1">Mother</strain>
        <tissue evidence="1">Leaf</tissue>
    </source>
</reference>
<organism evidence="1 3">
    <name type="scientific">Cannabis sativa</name>
    <name type="common">Hemp</name>
    <name type="synonym">Marijuana</name>
    <dbReference type="NCBI Taxonomy" id="3483"/>
    <lineage>
        <taxon>Eukaryota</taxon>
        <taxon>Viridiplantae</taxon>
        <taxon>Streptophyta</taxon>
        <taxon>Embryophyta</taxon>
        <taxon>Tracheophyta</taxon>
        <taxon>Spermatophyta</taxon>
        <taxon>Magnoliopsida</taxon>
        <taxon>eudicotyledons</taxon>
        <taxon>Gunneridae</taxon>
        <taxon>Pentapetalae</taxon>
        <taxon>rosids</taxon>
        <taxon>fabids</taxon>
        <taxon>Rosales</taxon>
        <taxon>Cannabaceae</taxon>
        <taxon>Cannabis</taxon>
    </lineage>
</organism>
<evidence type="ECO:0000313" key="2">
    <source>
        <dbReference type="EMBL" id="KAF4398945.1"/>
    </source>
</evidence>
<dbReference type="EMBL" id="JAATIQ010000022">
    <property type="protein sequence ID" value="KAF4398945.1"/>
    <property type="molecule type" value="Genomic_DNA"/>
</dbReference>
<dbReference type="EMBL" id="JAATIP010000065">
    <property type="protein sequence ID" value="KAF4380253.1"/>
    <property type="molecule type" value="Genomic_DNA"/>
</dbReference>
<proteinExistence type="predicted"/>
<dbReference type="Proteomes" id="UP000525078">
    <property type="component" value="Unassembled WGS sequence"/>
</dbReference>
<name>A0A7J6GBC0_CANSA</name>